<dbReference type="GO" id="GO:0006508">
    <property type="term" value="P:proteolysis"/>
    <property type="evidence" value="ECO:0007669"/>
    <property type="project" value="UniProtKB-KW"/>
</dbReference>
<dbReference type="InterPro" id="IPR050278">
    <property type="entry name" value="Serine_Prot_S9B/DPPIV"/>
</dbReference>
<dbReference type="EMBL" id="DXGG01000041">
    <property type="protein sequence ID" value="HIW86877.1"/>
    <property type="molecule type" value="Genomic_DNA"/>
</dbReference>
<evidence type="ECO:0000256" key="1">
    <source>
        <dbReference type="ARBA" id="ARBA00022670"/>
    </source>
</evidence>
<evidence type="ECO:0000259" key="6">
    <source>
        <dbReference type="Pfam" id="PF00930"/>
    </source>
</evidence>
<keyword evidence="2" id="KW-0378">Hydrolase</keyword>
<organism evidence="7 8">
    <name type="scientific">Candidatus Onthomorpha intestinigallinarum</name>
    <dbReference type="NCBI Taxonomy" id="2840880"/>
    <lineage>
        <taxon>Bacteria</taxon>
        <taxon>Pseudomonadati</taxon>
        <taxon>Bacteroidota</taxon>
        <taxon>Bacteroidia</taxon>
        <taxon>Bacteroidales</taxon>
        <taxon>Candidatus Onthomorpha</taxon>
    </lineage>
</organism>
<dbReference type="SUPFAM" id="SSF82171">
    <property type="entry name" value="DPP6 N-terminal domain-like"/>
    <property type="match status" value="1"/>
</dbReference>
<feature type="chain" id="PRO_5039336185" evidence="4">
    <location>
        <begin position="20"/>
        <end position="717"/>
    </location>
</feature>
<feature type="domain" description="Peptidase S9 prolyl oligopeptidase catalytic" evidence="5">
    <location>
        <begin position="523"/>
        <end position="717"/>
    </location>
</feature>
<evidence type="ECO:0000259" key="5">
    <source>
        <dbReference type="Pfam" id="PF00326"/>
    </source>
</evidence>
<dbReference type="InterPro" id="IPR002471">
    <property type="entry name" value="Pept_S9_AS"/>
</dbReference>
<dbReference type="Gene3D" id="2.140.10.30">
    <property type="entry name" value="Dipeptidylpeptidase IV, N-terminal domain"/>
    <property type="match status" value="1"/>
</dbReference>
<evidence type="ECO:0000313" key="7">
    <source>
        <dbReference type="EMBL" id="HIW86877.1"/>
    </source>
</evidence>
<dbReference type="Proteomes" id="UP000824267">
    <property type="component" value="Unassembled WGS sequence"/>
</dbReference>
<dbReference type="AlphaFoldDB" id="A0A9D1UGF3"/>
<dbReference type="PANTHER" id="PTHR11731:SF193">
    <property type="entry name" value="DIPEPTIDYL PEPTIDASE 9"/>
    <property type="match status" value="1"/>
</dbReference>
<dbReference type="FunFam" id="3.40.50.1820:FF:000003">
    <property type="entry name" value="Dipeptidyl peptidase 4"/>
    <property type="match status" value="1"/>
</dbReference>
<dbReference type="Gene3D" id="3.40.50.1820">
    <property type="entry name" value="alpha/beta hydrolase"/>
    <property type="match status" value="1"/>
</dbReference>
<evidence type="ECO:0000256" key="4">
    <source>
        <dbReference type="SAM" id="SignalP"/>
    </source>
</evidence>
<dbReference type="InterPro" id="IPR029058">
    <property type="entry name" value="AB_hydrolase_fold"/>
</dbReference>
<dbReference type="GO" id="GO:0004252">
    <property type="term" value="F:serine-type endopeptidase activity"/>
    <property type="evidence" value="ECO:0007669"/>
    <property type="project" value="InterPro"/>
</dbReference>
<feature type="signal peptide" evidence="4">
    <location>
        <begin position="1"/>
        <end position="19"/>
    </location>
</feature>
<evidence type="ECO:0000256" key="2">
    <source>
        <dbReference type="ARBA" id="ARBA00022801"/>
    </source>
</evidence>
<dbReference type="SUPFAM" id="SSF53474">
    <property type="entry name" value="alpha/beta-Hydrolases"/>
    <property type="match status" value="1"/>
</dbReference>
<comment type="caution">
    <text evidence="7">The sequence shown here is derived from an EMBL/GenBank/DDBJ whole genome shotgun (WGS) entry which is preliminary data.</text>
</comment>
<reference evidence="7" key="2">
    <citation type="submission" date="2021-04" db="EMBL/GenBank/DDBJ databases">
        <authorList>
            <person name="Gilroy R."/>
        </authorList>
    </citation>
    <scope>NUCLEOTIDE SEQUENCE</scope>
    <source>
        <strain evidence="7">Gambia16-930</strain>
    </source>
</reference>
<feature type="domain" description="Dipeptidylpeptidase IV N-terminal" evidence="6">
    <location>
        <begin position="93"/>
        <end position="432"/>
    </location>
</feature>
<dbReference type="InterPro" id="IPR002469">
    <property type="entry name" value="Peptidase_S9B_N"/>
</dbReference>
<keyword evidence="3" id="KW-0325">Glycoprotein</keyword>
<dbReference type="PROSITE" id="PS00708">
    <property type="entry name" value="PRO_ENDOPEP_SER"/>
    <property type="match status" value="1"/>
</dbReference>
<dbReference type="GO" id="GO:0008239">
    <property type="term" value="F:dipeptidyl-peptidase activity"/>
    <property type="evidence" value="ECO:0007669"/>
    <property type="project" value="TreeGrafter"/>
</dbReference>
<reference evidence="7" key="1">
    <citation type="journal article" date="2021" name="PeerJ">
        <title>Extensive microbial diversity within the chicken gut microbiome revealed by metagenomics and culture.</title>
        <authorList>
            <person name="Gilroy R."/>
            <person name="Ravi A."/>
            <person name="Getino M."/>
            <person name="Pursley I."/>
            <person name="Horton D.L."/>
            <person name="Alikhan N.F."/>
            <person name="Baker D."/>
            <person name="Gharbi K."/>
            <person name="Hall N."/>
            <person name="Watson M."/>
            <person name="Adriaenssens E.M."/>
            <person name="Foster-Nyarko E."/>
            <person name="Jarju S."/>
            <person name="Secka A."/>
            <person name="Antonio M."/>
            <person name="Oren A."/>
            <person name="Chaudhuri R.R."/>
            <person name="La Ragione R."/>
            <person name="Hildebrand F."/>
            <person name="Pallen M.J."/>
        </authorList>
    </citation>
    <scope>NUCLEOTIDE SEQUENCE</scope>
    <source>
        <strain evidence="7">Gambia16-930</strain>
    </source>
</reference>
<keyword evidence="1" id="KW-0645">Protease</keyword>
<dbReference type="InterPro" id="IPR001375">
    <property type="entry name" value="Peptidase_S9_cat"/>
</dbReference>
<gene>
    <name evidence="7" type="ORF">IAC47_01180</name>
</gene>
<evidence type="ECO:0000256" key="3">
    <source>
        <dbReference type="ARBA" id="ARBA00023180"/>
    </source>
</evidence>
<dbReference type="Pfam" id="PF00930">
    <property type="entry name" value="DPPIV_N"/>
    <property type="match status" value="1"/>
</dbReference>
<dbReference type="Pfam" id="PF00326">
    <property type="entry name" value="Peptidase_S9"/>
    <property type="match status" value="1"/>
</dbReference>
<accession>A0A9D1UGF3</accession>
<sequence length="717" mass="83376">MKKICMYAAALLLTCGLFAQQITLSDIWEKGTFTGKSINEIRSMKDGEHYCVLTYESIDKYEYASGKKIEEILNFNGLQFSTERTFVFDYQFSADEQKILLAANPYMIYRHSYLADYYVYDLKTKQLNALCDNKVRLAEFSPDGKRVAYVRDNNLYIKSLDDMRETAVTNDGKTNEIINGTTDWVYEEEFGITKGFFWSPDSKRIAFYRFDESNVKEYGMTIYGELYPREYKYKYPKAGEANSVVEIFVYEVENGRTSHIDMGADKDIYLPRLQWTLNNEVFIHKLNRHQNVYELFVADCDDYRPNKVYEERNEYYIEQVENVDFLKDGKNFVIKSERDGYANLYKINIYSREIEPLTTGRYDVESICFIDDKDGKIYFTAAQSEAYNRELLVVDRKKQVRKLSGVPGTYTADFSANGKYYICSFSDTDTPTIYTVNDNKGKTLVVLEDNHELKETLSKYGSERKEFGKFKTEQGVELNYWIIKPAKMEQGKKYPLLFYVYGGPGSQEVLNSQSRSYDYMWFRMLAQKGYVVACVDGRGTGMRGEKFKKCTYMELGKLETEDQIEAAKYFGSLDFIDKDRIGIFGWSYGGYMSTLCITKGADYFKSAIAVAPVTTWRYYDNIYTERFMRTPEENPQGYDLNSPINHVEKLKGNYLLIHGTADDNVHYQNTMDLVTALVAANKQFEQFSYPNKNHGIYGGNTRLHLYTLMTNFILNKL</sequence>
<evidence type="ECO:0000313" key="8">
    <source>
        <dbReference type="Proteomes" id="UP000824267"/>
    </source>
</evidence>
<name>A0A9D1UGF3_9BACT</name>
<keyword evidence="4" id="KW-0732">Signal</keyword>
<protein>
    <submittedName>
        <fullName evidence="7">S9 family peptidase</fullName>
    </submittedName>
</protein>
<proteinExistence type="predicted"/>
<dbReference type="PANTHER" id="PTHR11731">
    <property type="entry name" value="PROTEASE FAMILY S9B,C DIPEPTIDYL-PEPTIDASE IV-RELATED"/>
    <property type="match status" value="1"/>
</dbReference>